<accession>A0A498CDR1</accession>
<dbReference type="OrthoDB" id="346134at2"/>
<sequence length="154" mass="15422">MAKYADFPAATTVGSADLLQIVQAGVDKKATAGQIAALAGGGGSDRRAVTALAIASGVVNIDCALGDYFTLSLTANVTSITFSNLPASGIGAALSIRIRQDATGARTVALPSSFKAITGSDTAVQAAANAYTQLIVTSHDQGARWAYSMKGVAA</sequence>
<name>A0A498CDR1_9GAMM</name>
<dbReference type="Proteomes" id="UP000274786">
    <property type="component" value="Unassembled WGS sequence"/>
</dbReference>
<evidence type="ECO:0000313" key="2">
    <source>
        <dbReference type="Proteomes" id="UP000274786"/>
    </source>
</evidence>
<gene>
    <name evidence="1" type="ORF">BCL79_0601</name>
</gene>
<organism evidence="1 2">
    <name type="scientific">Stenotrophomonas rhizophila</name>
    <dbReference type="NCBI Taxonomy" id="216778"/>
    <lineage>
        <taxon>Bacteria</taxon>
        <taxon>Pseudomonadati</taxon>
        <taxon>Pseudomonadota</taxon>
        <taxon>Gammaproteobacteria</taxon>
        <taxon>Lysobacterales</taxon>
        <taxon>Lysobacteraceae</taxon>
        <taxon>Stenotrophomonas</taxon>
    </lineage>
</organism>
<comment type="caution">
    <text evidence="1">The sequence shown here is derived from an EMBL/GenBank/DDBJ whole genome shotgun (WGS) entry which is preliminary data.</text>
</comment>
<protein>
    <submittedName>
        <fullName evidence="1">Uncharacterized protein</fullName>
    </submittedName>
</protein>
<dbReference type="RefSeq" id="WP_121037168.1">
    <property type="nucleotide sequence ID" value="NZ_RCDC01000004.1"/>
</dbReference>
<evidence type="ECO:0000313" key="1">
    <source>
        <dbReference type="EMBL" id="RLK56218.1"/>
    </source>
</evidence>
<proteinExistence type="predicted"/>
<reference evidence="1 2" key="1">
    <citation type="submission" date="2018-10" db="EMBL/GenBank/DDBJ databases">
        <title>Comparative analysis of microorganisms from saline springs in Andes Mountain Range, Colombia.</title>
        <authorList>
            <person name="Rubin E."/>
        </authorList>
    </citation>
    <scope>NUCLEOTIDE SEQUENCE [LARGE SCALE GENOMIC DNA]</scope>
    <source>
        <strain evidence="1 2">USBA GBX 843</strain>
    </source>
</reference>
<dbReference type="AlphaFoldDB" id="A0A498CDR1"/>
<dbReference type="EMBL" id="RCDC01000004">
    <property type="protein sequence ID" value="RLK56218.1"/>
    <property type="molecule type" value="Genomic_DNA"/>
</dbReference>